<feature type="transmembrane region" description="Helical" evidence="2">
    <location>
        <begin position="113"/>
        <end position="133"/>
    </location>
</feature>
<feature type="region of interest" description="Disordered" evidence="1">
    <location>
        <begin position="289"/>
        <end position="377"/>
    </location>
</feature>
<dbReference type="Proteomes" id="UP000027073">
    <property type="component" value="Unassembled WGS sequence"/>
</dbReference>
<dbReference type="PANTHER" id="PTHR28008:SF1">
    <property type="entry name" value="DOMAIN PROTEIN, PUTATIVE (AFU_ORTHOLOGUE AFUA_3G10980)-RELATED"/>
    <property type="match status" value="1"/>
</dbReference>
<keyword evidence="2" id="KW-0812">Transmembrane</keyword>
<dbReference type="PANTHER" id="PTHR28008">
    <property type="entry name" value="DOMAIN PROTEIN, PUTATIVE (AFU_ORTHOLOGUE AFUA_3G10980)-RELATED"/>
    <property type="match status" value="1"/>
</dbReference>
<keyword evidence="2" id="KW-1133">Transmembrane helix</keyword>
<sequence length="377" mass="41794">MAPPFISTAIPSSHPNNGNAKSLNKLLRKSAKTLMRSHRFKIPKYDLPIRLRPWFLVLTTLVMIILAFLGFTNFAHALPLNDKILHFVCFMLATGVFYFIFDVEEEARRIWFWRHANMLFTGFICFFCGGIMSEFVQSMLPYKEFQFGDVVANLMGSSVGLYVAYHLEKYYRYRREIARLYRPIETDYSSDDSEDEDSFSMTAQLLPLHTTTTRPSSNTDNTNTHSNTSDPFSDPPNNTRDNRNSANNSRYIPSNTAKLREQRQRNGGKKKSVRFTDVWDAGEREELFAVGDAGESDEDDEDVPLAVRKGSLTTGGRDVNGRGSGTGRGGGGGGGGGEGGTGSGIGNGSGTDAVDAAQSQSHVDSRQDIPKIYVTDS</sequence>
<evidence type="ECO:0008006" key="5">
    <source>
        <dbReference type="Google" id="ProtNLM"/>
    </source>
</evidence>
<evidence type="ECO:0000256" key="2">
    <source>
        <dbReference type="SAM" id="Phobius"/>
    </source>
</evidence>
<name>A0A067NVW6_PLEO1</name>
<dbReference type="InParanoid" id="A0A067NVW6"/>
<dbReference type="OrthoDB" id="63581at2759"/>
<feature type="compositionally biased region" description="Gly residues" evidence="1">
    <location>
        <begin position="322"/>
        <end position="349"/>
    </location>
</feature>
<proteinExistence type="predicted"/>
<dbReference type="VEuPathDB" id="FungiDB:PLEOSDRAFT_1112691"/>
<feature type="transmembrane region" description="Helical" evidence="2">
    <location>
        <begin position="145"/>
        <end position="165"/>
    </location>
</feature>
<feature type="compositionally biased region" description="Polar residues" evidence="1">
    <location>
        <begin position="9"/>
        <end position="20"/>
    </location>
</feature>
<feature type="region of interest" description="Disordered" evidence="1">
    <location>
        <begin position="206"/>
        <end position="277"/>
    </location>
</feature>
<organism evidence="3 4">
    <name type="scientific">Pleurotus ostreatus (strain PC15)</name>
    <name type="common">Oyster mushroom</name>
    <dbReference type="NCBI Taxonomy" id="1137138"/>
    <lineage>
        <taxon>Eukaryota</taxon>
        <taxon>Fungi</taxon>
        <taxon>Dikarya</taxon>
        <taxon>Basidiomycota</taxon>
        <taxon>Agaricomycotina</taxon>
        <taxon>Agaricomycetes</taxon>
        <taxon>Agaricomycetidae</taxon>
        <taxon>Agaricales</taxon>
        <taxon>Pleurotineae</taxon>
        <taxon>Pleurotaceae</taxon>
        <taxon>Pleurotus</taxon>
    </lineage>
</organism>
<evidence type="ECO:0000256" key="1">
    <source>
        <dbReference type="SAM" id="MobiDB-lite"/>
    </source>
</evidence>
<dbReference type="HOGENOM" id="CLU_062280_0_0_1"/>
<feature type="region of interest" description="Disordered" evidence="1">
    <location>
        <begin position="1"/>
        <end position="20"/>
    </location>
</feature>
<feature type="compositionally biased region" description="Low complexity" evidence="1">
    <location>
        <begin position="216"/>
        <end position="230"/>
    </location>
</feature>
<feature type="transmembrane region" description="Helical" evidence="2">
    <location>
        <begin position="84"/>
        <end position="101"/>
    </location>
</feature>
<evidence type="ECO:0000313" key="4">
    <source>
        <dbReference type="Proteomes" id="UP000027073"/>
    </source>
</evidence>
<dbReference type="AlphaFoldDB" id="A0A067NVW6"/>
<keyword evidence="2" id="KW-0472">Membrane</keyword>
<gene>
    <name evidence="3" type="ORF">PLEOSDRAFT_1112691</name>
</gene>
<feature type="compositionally biased region" description="Acidic residues" evidence="1">
    <location>
        <begin position="294"/>
        <end position="303"/>
    </location>
</feature>
<dbReference type="EMBL" id="KL198008">
    <property type="protein sequence ID" value="KDQ27751.1"/>
    <property type="molecule type" value="Genomic_DNA"/>
</dbReference>
<evidence type="ECO:0000313" key="3">
    <source>
        <dbReference type="EMBL" id="KDQ27751.1"/>
    </source>
</evidence>
<feature type="transmembrane region" description="Helical" evidence="2">
    <location>
        <begin position="54"/>
        <end position="78"/>
    </location>
</feature>
<reference evidence="4" key="1">
    <citation type="journal article" date="2014" name="Proc. Natl. Acad. Sci. U.S.A.">
        <title>Extensive sampling of basidiomycete genomes demonstrates inadequacy of the white-rot/brown-rot paradigm for wood decay fungi.</title>
        <authorList>
            <person name="Riley R."/>
            <person name="Salamov A.A."/>
            <person name="Brown D.W."/>
            <person name="Nagy L.G."/>
            <person name="Floudas D."/>
            <person name="Held B.W."/>
            <person name="Levasseur A."/>
            <person name="Lombard V."/>
            <person name="Morin E."/>
            <person name="Otillar R."/>
            <person name="Lindquist E.A."/>
            <person name="Sun H."/>
            <person name="LaButti K.M."/>
            <person name="Schmutz J."/>
            <person name="Jabbour D."/>
            <person name="Luo H."/>
            <person name="Baker S.E."/>
            <person name="Pisabarro A.G."/>
            <person name="Walton J.D."/>
            <person name="Blanchette R.A."/>
            <person name="Henrissat B."/>
            <person name="Martin F."/>
            <person name="Cullen D."/>
            <person name="Hibbett D.S."/>
            <person name="Grigoriev I.V."/>
        </authorList>
    </citation>
    <scope>NUCLEOTIDE SEQUENCE [LARGE SCALE GENOMIC DNA]</scope>
    <source>
        <strain evidence="4">PC15</strain>
    </source>
</reference>
<accession>A0A067NVW6</accession>
<protein>
    <recommendedName>
        <fullName evidence="5">VanZ-like domain-containing protein</fullName>
    </recommendedName>
</protein>